<sequence length="88" mass="10231">METLKIRKGFAFYGVGKTELAAQAITLCTFSIYDVSFSVLDEKRVGKTELAAQRSALALFHNTICRSRFWMKREEWKEEKKKEYSLSL</sequence>
<protein>
    <submittedName>
        <fullName evidence="1">Uncharacterized protein</fullName>
    </submittedName>
</protein>
<accession>A0AAV4WSV8</accession>
<reference evidence="1 2" key="1">
    <citation type="submission" date="2021-06" db="EMBL/GenBank/DDBJ databases">
        <title>Caerostris extrusa draft genome.</title>
        <authorList>
            <person name="Kono N."/>
            <person name="Arakawa K."/>
        </authorList>
    </citation>
    <scope>NUCLEOTIDE SEQUENCE [LARGE SCALE GENOMIC DNA]</scope>
</reference>
<name>A0AAV4WSV8_CAEEX</name>
<keyword evidence="2" id="KW-1185">Reference proteome</keyword>
<evidence type="ECO:0000313" key="1">
    <source>
        <dbReference type="EMBL" id="GIY84633.1"/>
    </source>
</evidence>
<organism evidence="1 2">
    <name type="scientific">Caerostris extrusa</name>
    <name type="common">Bark spider</name>
    <name type="synonym">Caerostris bankana</name>
    <dbReference type="NCBI Taxonomy" id="172846"/>
    <lineage>
        <taxon>Eukaryota</taxon>
        <taxon>Metazoa</taxon>
        <taxon>Ecdysozoa</taxon>
        <taxon>Arthropoda</taxon>
        <taxon>Chelicerata</taxon>
        <taxon>Arachnida</taxon>
        <taxon>Araneae</taxon>
        <taxon>Araneomorphae</taxon>
        <taxon>Entelegynae</taxon>
        <taxon>Araneoidea</taxon>
        <taxon>Araneidae</taxon>
        <taxon>Caerostris</taxon>
    </lineage>
</organism>
<gene>
    <name evidence="1" type="ORF">CEXT_301441</name>
</gene>
<dbReference type="AlphaFoldDB" id="A0AAV4WSV8"/>
<comment type="caution">
    <text evidence="1">The sequence shown here is derived from an EMBL/GenBank/DDBJ whole genome shotgun (WGS) entry which is preliminary data.</text>
</comment>
<evidence type="ECO:0000313" key="2">
    <source>
        <dbReference type="Proteomes" id="UP001054945"/>
    </source>
</evidence>
<proteinExistence type="predicted"/>
<dbReference type="Proteomes" id="UP001054945">
    <property type="component" value="Unassembled WGS sequence"/>
</dbReference>
<dbReference type="EMBL" id="BPLR01016534">
    <property type="protein sequence ID" value="GIY84633.1"/>
    <property type="molecule type" value="Genomic_DNA"/>
</dbReference>